<feature type="compositionally biased region" description="Basic and acidic residues" evidence="1">
    <location>
        <begin position="10"/>
        <end position="39"/>
    </location>
</feature>
<feature type="compositionally biased region" description="Basic and acidic residues" evidence="1">
    <location>
        <begin position="74"/>
        <end position="89"/>
    </location>
</feature>
<feature type="compositionally biased region" description="Low complexity" evidence="1">
    <location>
        <begin position="59"/>
        <end position="73"/>
    </location>
</feature>
<dbReference type="Proteomes" id="UP000823775">
    <property type="component" value="Unassembled WGS sequence"/>
</dbReference>
<reference evidence="2 3" key="1">
    <citation type="journal article" date="2021" name="BMC Genomics">
        <title>Datura genome reveals duplications of psychoactive alkaloid biosynthetic genes and high mutation rate following tissue culture.</title>
        <authorList>
            <person name="Rajewski A."/>
            <person name="Carter-House D."/>
            <person name="Stajich J."/>
            <person name="Litt A."/>
        </authorList>
    </citation>
    <scope>NUCLEOTIDE SEQUENCE [LARGE SCALE GENOMIC DNA]</scope>
    <source>
        <strain evidence="2">AR-01</strain>
    </source>
</reference>
<feature type="region of interest" description="Disordered" evidence="1">
    <location>
        <begin position="1"/>
        <end position="102"/>
    </location>
</feature>
<gene>
    <name evidence="2" type="ORF">HAX54_030464</name>
</gene>
<organism evidence="2 3">
    <name type="scientific">Datura stramonium</name>
    <name type="common">Jimsonweed</name>
    <name type="synonym">Common thornapple</name>
    <dbReference type="NCBI Taxonomy" id="4076"/>
    <lineage>
        <taxon>Eukaryota</taxon>
        <taxon>Viridiplantae</taxon>
        <taxon>Streptophyta</taxon>
        <taxon>Embryophyta</taxon>
        <taxon>Tracheophyta</taxon>
        <taxon>Spermatophyta</taxon>
        <taxon>Magnoliopsida</taxon>
        <taxon>eudicotyledons</taxon>
        <taxon>Gunneridae</taxon>
        <taxon>Pentapetalae</taxon>
        <taxon>asterids</taxon>
        <taxon>lamiids</taxon>
        <taxon>Solanales</taxon>
        <taxon>Solanaceae</taxon>
        <taxon>Solanoideae</taxon>
        <taxon>Datureae</taxon>
        <taxon>Datura</taxon>
    </lineage>
</organism>
<evidence type="ECO:0000256" key="1">
    <source>
        <dbReference type="SAM" id="MobiDB-lite"/>
    </source>
</evidence>
<evidence type="ECO:0000313" key="2">
    <source>
        <dbReference type="EMBL" id="MCD7456016.1"/>
    </source>
</evidence>
<keyword evidence="3" id="KW-1185">Reference proteome</keyword>
<dbReference type="EMBL" id="JACEIK010000382">
    <property type="protein sequence ID" value="MCD7456016.1"/>
    <property type="molecule type" value="Genomic_DNA"/>
</dbReference>
<feature type="compositionally biased region" description="Acidic residues" evidence="1">
    <location>
        <begin position="47"/>
        <end position="56"/>
    </location>
</feature>
<proteinExistence type="predicted"/>
<evidence type="ECO:0000313" key="3">
    <source>
        <dbReference type="Proteomes" id="UP000823775"/>
    </source>
</evidence>
<comment type="caution">
    <text evidence="2">The sequence shown here is derived from an EMBL/GenBank/DDBJ whole genome shotgun (WGS) entry which is preliminary data.</text>
</comment>
<sequence>MTIKKRATKKAQDKKARDEIAARRGLRDKASTSEKEKDTSSGWEQEYQVEIDDTDEPQTTRAQAKAQAIATSAKLEEAPQSKEGAKEQPQKSGSGSDEEEGQLRYQVECAQCSRNLGAGSHSHLQTKPQEEPRILTSALNKVEEMKHLFDFYGFVLMGRNPDSYTANMVREFTANYMATLEQRTPAGWKVKEQPRLDNLRVQGARLIALNGPLPRF</sequence>
<accession>A0ABS8SAZ0</accession>
<name>A0ABS8SAZ0_DATST</name>
<protein>
    <submittedName>
        <fullName evidence="2">Uncharacterized protein</fullName>
    </submittedName>
</protein>